<name>A0A150M941_9BACI</name>
<sequence>MNRFHEWLTNGLADFGIGEFENSWHDMIDIALSKTLVNDMGNLLAMG</sequence>
<dbReference type="EMBL" id="LQYT01000023">
    <property type="protein sequence ID" value="KYD21057.1"/>
    <property type="molecule type" value="Genomic_DNA"/>
</dbReference>
<dbReference type="AlphaFoldDB" id="A0A150M941"/>
<evidence type="ECO:0000313" key="1">
    <source>
        <dbReference type="EMBL" id="KYD21057.1"/>
    </source>
</evidence>
<dbReference type="Proteomes" id="UP000075683">
    <property type="component" value="Unassembled WGS sequence"/>
</dbReference>
<reference evidence="1 2" key="1">
    <citation type="submission" date="2016-01" db="EMBL/GenBank/DDBJ databases">
        <title>Draft Genome Sequences of Seven Thermophilic Sporeformers Isolated from Foods.</title>
        <authorList>
            <person name="Berendsen E.M."/>
            <person name="Wells-Bennik M.H."/>
            <person name="Krawcyk A.O."/>
            <person name="De Jong A."/>
            <person name="Holsappel S."/>
            <person name="Eijlander R.T."/>
            <person name="Kuipers O.P."/>
        </authorList>
    </citation>
    <scope>NUCLEOTIDE SEQUENCE [LARGE SCALE GENOMIC DNA]</scope>
    <source>
        <strain evidence="1 2">B4135</strain>
    </source>
</reference>
<evidence type="ECO:0000313" key="2">
    <source>
        <dbReference type="Proteomes" id="UP000075683"/>
    </source>
</evidence>
<protein>
    <submittedName>
        <fullName evidence="1">Uncharacterized protein</fullName>
    </submittedName>
</protein>
<proteinExistence type="predicted"/>
<comment type="caution">
    <text evidence="1">The sequence shown here is derived from an EMBL/GenBank/DDBJ whole genome shotgun (WGS) entry which is preliminary data.</text>
</comment>
<accession>A0A150M941</accession>
<organism evidence="1 2">
    <name type="scientific">Caldibacillus debilis</name>
    <dbReference type="NCBI Taxonomy" id="301148"/>
    <lineage>
        <taxon>Bacteria</taxon>
        <taxon>Bacillati</taxon>
        <taxon>Bacillota</taxon>
        <taxon>Bacilli</taxon>
        <taxon>Bacillales</taxon>
        <taxon>Bacillaceae</taxon>
        <taxon>Caldibacillus</taxon>
    </lineage>
</organism>
<gene>
    <name evidence="1" type="ORF">B4135_1697</name>
</gene>